<gene>
    <name evidence="1" type="ORF">RBWH47_05963</name>
</gene>
<protein>
    <submittedName>
        <fullName evidence="1">Uncharacterized protein</fullName>
    </submittedName>
</protein>
<reference evidence="1 2" key="1">
    <citation type="journal article" date="2013" name="Mar. Genomics">
        <title>Expression of sulfatases in Rhodopirellula baltica and the diversity of sulfatases in the genus Rhodopirellula.</title>
        <authorList>
            <person name="Wegner C.E."/>
            <person name="Richter-Heitmann T."/>
            <person name="Klindworth A."/>
            <person name="Klockow C."/>
            <person name="Richter M."/>
            <person name="Achstetter T."/>
            <person name="Glockner F.O."/>
            <person name="Harder J."/>
        </authorList>
    </citation>
    <scope>NUCLEOTIDE SEQUENCE [LARGE SCALE GENOMIC DNA]</scope>
    <source>
        <strain evidence="1 2">WH47</strain>
    </source>
</reference>
<dbReference type="Proteomes" id="UP000006222">
    <property type="component" value="Unassembled WGS sequence"/>
</dbReference>
<accession>F2AWQ6</accession>
<dbReference type="EMBL" id="AFAR01000204">
    <property type="protein sequence ID" value="EGF25916.1"/>
    <property type="molecule type" value="Genomic_DNA"/>
</dbReference>
<name>F2AWQ6_RHOBT</name>
<proteinExistence type="predicted"/>
<evidence type="ECO:0000313" key="1">
    <source>
        <dbReference type="EMBL" id="EGF25916.1"/>
    </source>
</evidence>
<dbReference type="PATRIC" id="fig|991778.3.peg.4405"/>
<dbReference type="AlphaFoldDB" id="F2AWQ6"/>
<evidence type="ECO:0000313" key="2">
    <source>
        <dbReference type="Proteomes" id="UP000006222"/>
    </source>
</evidence>
<organism evidence="1 2">
    <name type="scientific">Rhodopirellula baltica WH47</name>
    <dbReference type="NCBI Taxonomy" id="991778"/>
    <lineage>
        <taxon>Bacteria</taxon>
        <taxon>Pseudomonadati</taxon>
        <taxon>Planctomycetota</taxon>
        <taxon>Planctomycetia</taxon>
        <taxon>Pirellulales</taxon>
        <taxon>Pirellulaceae</taxon>
        <taxon>Rhodopirellula</taxon>
    </lineage>
</organism>
<sequence length="73" mass="8185">MPNFTFGGKSKIWLKPNSQKTHAIAVRKPHQGRETGCGTRTLHAGQSTRRIAFVNESLGYERVDSPVTAIRYE</sequence>
<comment type="caution">
    <text evidence="1">The sequence shown here is derived from an EMBL/GenBank/DDBJ whole genome shotgun (WGS) entry which is preliminary data.</text>
</comment>